<evidence type="ECO:0000313" key="3">
    <source>
        <dbReference type="Proteomes" id="UP000320333"/>
    </source>
</evidence>
<feature type="region of interest" description="Disordered" evidence="1">
    <location>
        <begin position="238"/>
        <end position="263"/>
    </location>
</feature>
<name>A0A507F9I7_9FUNG</name>
<comment type="caution">
    <text evidence="2">The sequence shown here is derived from an EMBL/GenBank/DDBJ whole genome shotgun (WGS) entry which is preliminary data.</text>
</comment>
<dbReference type="Proteomes" id="UP000320333">
    <property type="component" value="Unassembled WGS sequence"/>
</dbReference>
<gene>
    <name evidence="2" type="ORF">CcCBS67573_g05984</name>
</gene>
<keyword evidence="3" id="KW-1185">Reference proteome</keyword>
<evidence type="ECO:0000256" key="1">
    <source>
        <dbReference type="SAM" id="MobiDB-lite"/>
    </source>
</evidence>
<evidence type="ECO:0000313" key="2">
    <source>
        <dbReference type="EMBL" id="TPX72006.1"/>
    </source>
</evidence>
<accession>A0A507F9I7</accession>
<protein>
    <submittedName>
        <fullName evidence="2">Uncharacterized protein</fullName>
    </submittedName>
</protein>
<organism evidence="2 3">
    <name type="scientific">Chytriomyces confervae</name>
    <dbReference type="NCBI Taxonomy" id="246404"/>
    <lineage>
        <taxon>Eukaryota</taxon>
        <taxon>Fungi</taxon>
        <taxon>Fungi incertae sedis</taxon>
        <taxon>Chytridiomycota</taxon>
        <taxon>Chytridiomycota incertae sedis</taxon>
        <taxon>Chytridiomycetes</taxon>
        <taxon>Chytridiales</taxon>
        <taxon>Chytriomycetaceae</taxon>
        <taxon>Chytriomyces</taxon>
    </lineage>
</organism>
<proteinExistence type="predicted"/>
<sequence>MSPASKTTTTTTTTTATSSSTNASTLEKLWLGSQAVSASLVGIANMIAPFDIMSTRIERSGGGSIQTLFDSTLKAVEAAESAAKNASLSASAPASANSSNPYAAAVGSSLNAMSSSSPQALAQERLSIARENVDTLAALVASTLFQVQYAVGGDALVAYLGFVGLTTSSHAERRFIHQCLGIVKATQYTVYLLHESATSGGLSVFNLGGLVVSISAAYVWGFKKPAVAAATSTTTKPTTATTASTASTTAAAPSKPSGAYTPL</sequence>
<dbReference type="OrthoDB" id="2148037at2759"/>
<dbReference type="EMBL" id="QEAP01000235">
    <property type="protein sequence ID" value="TPX72006.1"/>
    <property type="molecule type" value="Genomic_DNA"/>
</dbReference>
<feature type="compositionally biased region" description="Low complexity" evidence="1">
    <location>
        <begin position="238"/>
        <end position="256"/>
    </location>
</feature>
<dbReference type="AlphaFoldDB" id="A0A507F9I7"/>
<reference evidence="2 3" key="1">
    <citation type="journal article" date="2019" name="Sci. Rep.">
        <title>Comparative genomics of chytrid fungi reveal insights into the obligate biotrophic and pathogenic lifestyle of Synchytrium endobioticum.</title>
        <authorList>
            <person name="van de Vossenberg B.T.L.H."/>
            <person name="Warris S."/>
            <person name="Nguyen H.D.T."/>
            <person name="van Gent-Pelzer M.P.E."/>
            <person name="Joly D.L."/>
            <person name="van de Geest H.C."/>
            <person name="Bonants P.J.M."/>
            <person name="Smith D.S."/>
            <person name="Levesque C.A."/>
            <person name="van der Lee T.A.J."/>
        </authorList>
    </citation>
    <scope>NUCLEOTIDE SEQUENCE [LARGE SCALE GENOMIC DNA]</scope>
    <source>
        <strain evidence="2 3">CBS 675.73</strain>
    </source>
</reference>